<dbReference type="EMBL" id="JADKYU010000099">
    <property type="protein sequence ID" value="MBF4983147.1"/>
    <property type="molecule type" value="Genomic_DNA"/>
</dbReference>
<dbReference type="Proteomes" id="UP001194729">
    <property type="component" value="Unassembled WGS sequence"/>
</dbReference>
<evidence type="ECO:0000313" key="2">
    <source>
        <dbReference type="EMBL" id="MBF4983147.1"/>
    </source>
</evidence>
<comment type="caution">
    <text evidence="2">The sequence shown here is derived from an EMBL/GenBank/DDBJ whole genome shotgun (WGS) entry which is preliminary data.</text>
</comment>
<feature type="chain" id="PRO_5046856395" evidence="1">
    <location>
        <begin position="18"/>
        <end position="224"/>
    </location>
</feature>
<feature type="non-terminal residue" evidence="2">
    <location>
        <position position="224"/>
    </location>
</feature>
<evidence type="ECO:0000313" key="3">
    <source>
        <dbReference type="Proteomes" id="UP001194729"/>
    </source>
</evidence>
<gene>
    <name evidence="2" type="ORF">FNJ87_01935</name>
</gene>
<protein>
    <submittedName>
        <fullName evidence="2">Uncharacterized protein</fullName>
    </submittedName>
</protein>
<organism evidence="2 3">
    <name type="scientific">Nonlabens mediterrranea</name>
    <dbReference type="NCBI Taxonomy" id="1419947"/>
    <lineage>
        <taxon>Bacteria</taxon>
        <taxon>Pseudomonadati</taxon>
        <taxon>Bacteroidota</taxon>
        <taxon>Flavobacteriia</taxon>
        <taxon>Flavobacteriales</taxon>
        <taxon>Flavobacteriaceae</taxon>
        <taxon>Nonlabens</taxon>
    </lineage>
</organism>
<keyword evidence="1" id="KW-0732">Signal</keyword>
<sequence>MLLSFSLLLFSCNLSYADGTKQVTPSATGVEPTNGTALYITNNIRGSYFNAPNSNRIRFTIVDNANENFYFGVNALQRLEAFNNPAIGRFTYYRIFDNSNTLVQQGRFNDGSANNVDPSPGDLGYIATYLEAFNGPNGVGGVTNGYNPFVFDPTTDGDFYIEIYVSTDGGVTPFVFNSGNELNFFMPYFDFTVGTATSGPILGRVWSDKWSFIAYLFDDADENA</sequence>
<feature type="signal peptide" evidence="1">
    <location>
        <begin position="1"/>
        <end position="17"/>
    </location>
</feature>
<name>A0ABS0A1B9_9FLAO</name>
<keyword evidence="3" id="KW-1185">Reference proteome</keyword>
<reference evidence="2 3" key="1">
    <citation type="submission" date="2020-11" db="EMBL/GenBank/DDBJ databases">
        <title>P. mediterranea TC4 genome.</title>
        <authorList>
            <person name="Molmeret M."/>
        </authorList>
    </citation>
    <scope>NUCLEOTIDE SEQUENCE [LARGE SCALE GENOMIC DNA]</scope>
    <source>
        <strain evidence="2 3">TC4</strain>
    </source>
</reference>
<accession>A0ABS0A1B9</accession>
<proteinExistence type="predicted"/>
<evidence type="ECO:0000256" key="1">
    <source>
        <dbReference type="SAM" id="SignalP"/>
    </source>
</evidence>